<evidence type="ECO:0000313" key="1">
    <source>
        <dbReference type="EMBL" id="KAI3740502.1"/>
    </source>
</evidence>
<sequence>MWTTTGIVRAGKLYGFLEYALFLAEIGSLHLLDDEDKCISLEDIYKKAFWRVRIEAAFALATTASEGPLVLQVYQ</sequence>
<dbReference type="Proteomes" id="UP001055811">
    <property type="component" value="Linkage Group LG05"/>
</dbReference>
<protein>
    <submittedName>
        <fullName evidence="1">Uncharacterized protein</fullName>
    </submittedName>
</protein>
<evidence type="ECO:0000313" key="2">
    <source>
        <dbReference type="Proteomes" id="UP001055811"/>
    </source>
</evidence>
<dbReference type="EMBL" id="CM042013">
    <property type="protein sequence ID" value="KAI3740502.1"/>
    <property type="molecule type" value="Genomic_DNA"/>
</dbReference>
<accession>A0ACB9D2H7</accession>
<reference evidence="2" key="1">
    <citation type="journal article" date="2022" name="Mol. Ecol. Resour.">
        <title>The genomes of chicory, endive, great burdock and yacon provide insights into Asteraceae palaeo-polyploidization history and plant inulin production.</title>
        <authorList>
            <person name="Fan W."/>
            <person name="Wang S."/>
            <person name="Wang H."/>
            <person name="Wang A."/>
            <person name="Jiang F."/>
            <person name="Liu H."/>
            <person name="Zhao H."/>
            <person name="Xu D."/>
            <person name="Zhang Y."/>
        </authorList>
    </citation>
    <scope>NUCLEOTIDE SEQUENCE [LARGE SCALE GENOMIC DNA]</scope>
    <source>
        <strain evidence="2">cv. Punajuju</strain>
    </source>
</reference>
<reference evidence="1 2" key="2">
    <citation type="journal article" date="2022" name="Mol. Ecol. Resour.">
        <title>The genomes of chicory, endive, great burdock and yacon provide insights into Asteraceae paleo-polyploidization history and plant inulin production.</title>
        <authorList>
            <person name="Fan W."/>
            <person name="Wang S."/>
            <person name="Wang H."/>
            <person name="Wang A."/>
            <person name="Jiang F."/>
            <person name="Liu H."/>
            <person name="Zhao H."/>
            <person name="Xu D."/>
            <person name="Zhang Y."/>
        </authorList>
    </citation>
    <scope>NUCLEOTIDE SEQUENCE [LARGE SCALE GENOMIC DNA]</scope>
    <source>
        <strain evidence="2">cv. Punajuju</strain>
        <tissue evidence="1">Leaves</tissue>
    </source>
</reference>
<keyword evidence="2" id="KW-1185">Reference proteome</keyword>
<name>A0ACB9D2H7_CICIN</name>
<gene>
    <name evidence="1" type="ORF">L2E82_30961</name>
</gene>
<proteinExistence type="predicted"/>
<comment type="caution">
    <text evidence="1">The sequence shown here is derived from an EMBL/GenBank/DDBJ whole genome shotgun (WGS) entry which is preliminary data.</text>
</comment>
<organism evidence="1 2">
    <name type="scientific">Cichorium intybus</name>
    <name type="common">Chicory</name>
    <dbReference type="NCBI Taxonomy" id="13427"/>
    <lineage>
        <taxon>Eukaryota</taxon>
        <taxon>Viridiplantae</taxon>
        <taxon>Streptophyta</taxon>
        <taxon>Embryophyta</taxon>
        <taxon>Tracheophyta</taxon>
        <taxon>Spermatophyta</taxon>
        <taxon>Magnoliopsida</taxon>
        <taxon>eudicotyledons</taxon>
        <taxon>Gunneridae</taxon>
        <taxon>Pentapetalae</taxon>
        <taxon>asterids</taxon>
        <taxon>campanulids</taxon>
        <taxon>Asterales</taxon>
        <taxon>Asteraceae</taxon>
        <taxon>Cichorioideae</taxon>
        <taxon>Cichorieae</taxon>
        <taxon>Cichoriinae</taxon>
        <taxon>Cichorium</taxon>
    </lineage>
</organism>